<comment type="caution">
    <text evidence="2">The sequence shown here is derived from an EMBL/GenBank/DDBJ whole genome shotgun (WGS) entry which is preliminary data.</text>
</comment>
<proteinExistence type="predicted"/>
<sequence>MPILPKYCLHKSKKRNMEYARNGMWEEMEDGRKTYEQYLKTGNTETSASVVVVVDIFPEEYSGLMANWLALWPSSREPTGISPTSRGNDNPSPYEESRNRECE</sequence>
<organism evidence="2 3">
    <name type="scientific">Caerostris extrusa</name>
    <name type="common">Bark spider</name>
    <name type="synonym">Caerostris bankana</name>
    <dbReference type="NCBI Taxonomy" id="172846"/>
    <lineage>
        <taxon>Eukaryota</taxon>
        <taxon>Metazoa</taxon>
        <taxon>Ecdysozoa</taxon>
        <taxon>Arthropoda</taxon>
        <taxon>Chelicerata</taxon>
        <taxon>Arachnida</taxon>
        <taxon>Araneae</taxon>
        <taxon>Araneomorphae</taxon>
        <taxon>Entelegynae</taxon>
        <taxon>Araneoidea</taxon>
        <taxon>Araneidae</taxon>
        <taxon>Caerostris</taxon>
    </lineage>
</organism>
<evidence type="ECO:0000256" key="1">
    <source>
        <dbReference type="SAM" id="MobiDB-lite"/>
    </source>
</evidence>
<evidence type="ECO:0000313" key="3">
    <source>
        <dbReference type="Proteomes" id="UP001054945"/>
    </source>
</evidence>
<reference evidence="2 3" key="1">
    <citation type="submission" date="2021-06" db="EMBL/GenBank/DDBJ databases">
        <title>Caerostris extrusa draft genome.</title>
        <authorList>
            <person name="Kono N."/>
            <person name="Arakawa K."/>
        </authorList>
    </citation>
    <scope>NUCLEOTIDE SEQUENCE [LARGE SCALE GENOMIC DNA]</scope>
</reference>
<feature type="compositionally biased region" description="Polar residues" evidence="1">
    <location>
        <begin position="81"/>
        <end position="91"/>
    </location>
</feature>
<accession>A0AAV4X564</accession>
<name>A0AAV4X564_CAEEX</name>
<dbReference type="EMBL" id="BPLR01017245">
    <property type="protein sequence ID" value="GIY89702.1"/>
    <property type="molecule type" value="Genomic_DNA"/>
</dbReference>
<dbReference type="AlphaFoldDB" id="A0AAV4X564"/>
<gene>
    <name evidence="2" type="ORF">CEXT_618761</name>
</gene>
<evidence type="ECO:0000313" key="2">
    <source>
        <dbReference type="EMBL" id="GIY89702.1"/>
    </source>
</evidence>
<dbReference type="Proteomes" id="UP001054945">
    <property type="component" value="Unassembled WGS sequence"/>
</dbReference>
<protein>
    <submittedName>
        <fullName evidence="2">Uncharacterized protein</fullName>
    </submittedName>
</protein>
<feature type="region of interest" description="Disordered" evidence="1">
    <location>
        <begin position="77"/>
        <end position="103"/>
    </location>
</feature>
<keyword evidence="3" id="KW-1185">Reference proteome</keyword>